<name>A0A319D7H4_9EURO</name>
<dbReference type="STRING" id="1448320.A0A319D7H4"/>
<sequence>MNPEQPPMEAHRRRRTRPPIRKRPGKQPTPPSPPPPAELNPSQPPIPQTTSPLFTLLPPEIRNTIYAYTLESAPSATSIRYHRQAFYYRPGFQSPKRISTSLLQTCQQIYNEASLLPASLNEHTFWCHRPPPHVQNPSSPFDYFQRMTPRQRGAVRDLHFFTQQYFLEGNWGNVWKSIRDYEDQLRAVAQNPDSQSQHSTADGKTENETLGILAPKTVTITLRHSDWWFWEHNEPMGIDPFQPGRILARDMGRASSPDRRAWGNQFTLVPSLETLILEFETVMRKRDQMDRIVEIARGWRFPLVPEEGVFLVADEEWEGWGKGYRWIGVREGALNGRRLRLEVEGAGEDEENDGNRGVPRLLPLGGDQREGERVEIDPATEGEYYVVFLRWKKVKVDA</sequence>
<evidence type="ECO:0000313" key="3">
    <source>
        <dbReference type="EMBL" id="PYH93416.1"/>
    </source>
</evidence>
<evidence type="ECO:0000313" key="4">
    <source>
        <dbReference type="Proteomes" id="UP000247810"/>
    </source>
</evidence>
<feature type="region of interest" description="Disordered" evidence="1">
    <location>
        <begin position="345"/>
        <end position="366"/>
    </location>
</feature>
<feature type="compositionally biased region" description="Polar residues" evidence="1">
    <location>
        <begin position="191"/>
        <end position="200"/>
    </location>
</feature>
<dbReference type="AlphaFoldDB" id="A0A319D7H4"/>
<feature type="compositionally biased region" description="Basic residues" evidence="1">
    <location>
        <begin position="11"/>
        <end position="25"/>
    </location>
</feature>
<dbReference type="OrthoDB" id="288942at2759"/>
<dbReference type="PANTHER" id="PTHR42085:SF2">
    <property type="entry name" value="F-BOX DOMAIN-CONTAINING PROTEIN"/>
    <property type="match status" value="1"/>
</dbReference>
<dbReference type="Pfam" id="PF20150">
    <property type="entry name" value="2EXR"/>
    <property type="match status" value="1"/>
</dbReference>
<reference evidence="3 4" key="1">
    <citation type="submission" date="2018-02" db="EMBL/GenBank/DDBJ databases">
        <title>The genomes of Aspergillus section Nigri reveals drivers in fungal speciation.</title>
        <authorList>
            <consortium name="DOE Joint Genome Institute"/>
            <person name="Vesth T.C."/>
            <person name="Nybo J."/>
            <person name="Theobald S."/>
            <person name="Brandl J."/>
            <person name="Frisvad J.C."/>
            <person name="Nielsen K.F."/>
            <person name="Lyhne E.K."/>
            <person name="Kogle M.E."/>
            <person name="Kuo A."/>
            <person name="Riley R."/>
            <person name="Clum A."/>
            <person name="Nolan M."/>
            <person name="Lipzen A."/>
            <person name="Salamov A."/>
            <person name="Henrissat B."/>
            <person name="Wiebenga A."/>
            <person name="De vries R.P."/>
            <person name="Grigoriev I.V."/>
            <person name="Mortensen U.H."/>
            <person name="Andersen M.R."/>
            <person name="Baker S.E."/>
        </authorList>
    </citation>
    <scope>NUCLEOTIDE SEQUENCE [LARGE SCALE GENOMIC DNA]</scope>
    <source>
        <strain evidence="3 4">CBS 707.79</strain>
    </source>
</reference>
<organism evidence="3 4">
    <name type="scientific">Aspergillus ellipticus CBS 707.79</name>
    <dbReference type="NCBI Taxonomy" id="1448320"/>
    <lineage>
        <taxon>Eukaryota</taxon>
        <taxon>Fungi</taxon>
        <taxon>Dikarya</taxon>
        <taxon>Ascomycota</taxon>
        <taxon>Pezizomycotina</taxon>
        <taxon>Eurotiomycetes</taxon>
        <taxon>Eurotiomycetidae</taxon>
        <taxon>Eurotiales</taxon>
        <taxon>Aspergillaceae</taxon>
        <taxon>Aspergillus</taxon>
        <taxon>Aspergillus subgen. Circumdati</taxon>
    </lineage>
</organism>
<feature type="domain" description="2EXR" evidence="2">
    <location>
        <begin position="52"/>
        <end position="122"/>
    </location>
</feature>
<gene>
    <name evidence="3" type="ORF">BO71DRAFT_255773</name>
</gene>
<dbReference type="Proteomes" id="UP000247810">
    <property type="component" value="Unassembled WGS sequence"/>
</dbReference>
<feature type="region of interest" description="Disordered" evidence="1">
    <location>
        <begin position="1"/>
        <end position="54"/>
    </location>
</feature>
<dbReference type="VEuPathDB" id="FungiDB:BO71DRAFT_255773"/>
<protein>
    <recommendedName>
        <fullName evidence="2">2EXR domain-containing protein</fullName>
    </recommendedName>
</protein>
<dbReference type="InterPro" id="IPR038883">
    <property type="entry name" value="AN11006-like"/>
</dbReference>
<feature type="region of interest" description="Disordered" evidence="1">
    <location>
        <begin position="189"/>
        <end position="210"/>
    </location>
</feature>
<dbReference type="PANTHER" id="PTHR42085">
    <property type="entry name" value="F-BOX DOMAIN-CONTAINING PROTEIN"/>
    <property type="match status" value="1"/>
</dbReference>
<evidence type="ECO:0000259" key="2">
    <source>
        <dbReference type="Pfam" id="PF20150"/>
    </source>
</evidence>
<dbReference type="InterPro" id="IPR045518">
    <property type="entry name" value="2EXR"/>
</dbReference>
<keyword evidence="4" id="KW-1185">Reference proteome</keyword>
<evidence type="ECO:0000256" key="1">
    <source>
        <dbReference type="SAM" id="MobiDB-lite"/>
    </source>
</evidence>
<accession>A0A319D7H4</accession>
<dbReference type="EMBL" id="KZ825893">
    <property type="protein sequence ID" value="PYH93416.1"/>
    <property type="molecule type" value="Genomic_DNA"/>
</dbReference>
<feature type="compositionally biased region" description="Pro residues" evidence="1">
    <location>
        <begin position="27"/>
        <end position="47"/>
    </location>
</feature>
<proteinExistence type="predicted"/>